<feature type="chain" id="PRO_5046907530" description="SH3b domain-containing protein" evidence="3">
    <location>
        <begin position="24"/>
        <end position="214"/>
    </location>
</feature>
<feature type="transmembrane region" description="Helical" evidence="2">
    <location>
        <begin position="192"/>
        <end position="211"/>
    </location>
</feature>
<gene>
    <name evidence="4" type="ORF">WMO28_05085</name>
</gene>
<comment type="caution">
    <text evidence="4">The sequence shown here is derived from an EMBL/GenBank/DDBJ whole genome shotgun (WGS) entry which is preliminary data.</text>
</comment>
<keyword evidence="2" id="KW-1133">Transmembrane helix</keyword>
<reference evidence="4 5" key="1">
    <citation type="submission" date="2024-03" db="EMBL/GenBank/DDBJ databases">
        <title>Human intestinal bacterial collection.</title>
        <authorList>
            <person name="Pauvert C."/>
            <person name="Hitch T.C.A."/>
            <person name="Clavel T."/>
        </authorList>
    </citation>
    <scope>NUCLEOTIDE SEQUENCE [LARGE SCALE GENOMIC DNA]</scope>
    <source>
        <strain evidence="4 5">CLA-JM-H16</strain>
    </source>
</reference>
<keyword evidence="2" id="KW-0812">Transmembrane</keyword>
<evidence type="ECO:0000256" key="2">
    <source>
        <dbReference type="SAM" id="Phobius"/>
    </source>
</evidence>
<keyword evidence="2" id="KW-0472">Membrane</keyword>
<dbReference type="Proteomes" id="UP001473063">
    <property type="component" value="Unassembled WGS sequence"/>
</dbReference>
<evidence type="ECO:0000256" key="1">
    <source>
        <dbReference type="SAM" id="MobiDB-lite"/>
    </source>
</evidence>
<dbReference type="RefSeq" id="WP_349056242.1">
    <property type="nucleotide sequence ID" value="NZ_JBBMEJ010000004.1"/>
</dbReference>
<feature type="region of interest" description="Disordered" evidence="1">
    <location>
        <begin position="119"/>
        <end position="176"/>
    </location>
</feature>
<organism evidence="4 5">
    <name type="scientific">Blautia aquisgranensis</name>
    <dbReference type="NCBI Taxonomy" id="3133153"/>
    <lineage>
        <taxon>Bacteria</taxon>
        <taxon>Bacillati</taxon>
        <taxon>Bacillota</taxon>
        <taxon>Clostridia</taxon>
        <taxon>Lachnospirales</taxon>
        <taxon>Lachnospiraceae</taxon>
        <taxon>Blautia</taxon>
    </lineage>
</organism>
<feature type="compositionally biased region" description="Basic and acidic residues" evidence="1">
    <location>
        <begin position="128"/>
        <end position="158"/>
    </location>
</feature>
<protein>
    <recommendedName>
        <fullName evidence="6">SH3b domain-containing protein</fullName>
    </recommendedName>
</protein>
<evidence type="ECO:0000313" key="5">
    <source>
        <dbReference type="Proteomes" id="UP001473063"/>
    </source>
</evidence>
<evidence type="ECO:0000256" key="3">
    <source>
        <dbReference type="SAM" id="SignalP"/>
    </source>
</evidence>
<dbReference type="EMBL" id="JBBMEJ010000004">
    <property type="protein sequence ID" value="MEQ2370330.1"/>
    <property type="molecule type" value="Genomic_DNA"/>
</dbReference>
<name>A0ABV1BF01_9FIRM</name>
<keyword evidence="3" id="KW-0732">Signal</keyword>
<feature type="signal peptide" evidence="3">
    <location>
        <begin position="1"/>
        <end position="23"/>
    </location>
</feature>
<accession>A0ABV1BF01</accession>
<evidence type="ECO:0008006" key="6">
    <source>
        <dbReference type="Google" id="ProtNLM"/>
    </source>
</evidence>
<sequence>MKRFRNVILAGICVLSLTVSVYADHSEKTELPQSSTDYYMTVDSGGIGVDIYPETSNKSEKLNNATVEDGTVLHIEGETEKNGKNWGYTEYNGIHGYVPLDELRPSKDEELKADAVSADIGTGAEPDINEKKVNKNQVTEKEKDTSETEKANAEKTDADDASEDSPQKEARPVNGTMAKSFKQDNIWYENPFLWIGAATVLGIIGILGYHLKKR</sequence>
<keyword evidence="5" id="KW-1185">Reference proteome</keyword>
<evidence type="ECO:0000313" key="4">
    <source>
        <dbReference type="EMBL" id="MEQ2370330.1"/>
    </source>
</evidence>
<proteinExistence type="predicted"/>